<dbReference type="InParanoid" id="A0A1E7EWD8"/>
<dbReference type="Proteomes" id="UP000095751">
    <property type="component" value="Unassembled WGS sequence"/>
</dbReference>
<dbReference type="EMBL" id="KV784373">
    <property type="protein sequence ID" value="OEU10176.1"/>
    <property type="molecule type" value="Genomic_DNA"/>
</dbReference>
<sequence length="179" mass="20259">MDNNTNSAGVNSNSCNINLTMVIDPILTPATAALEKLNSVNNKLLKEMERKPQRRVRLLSEGDGDCDPYHSFIVSGIETRCEEISYRIFDDIVSSDLSQKSYFNGDISIKEVRISPYSSSSSSSTSNNVNNNLKRFFSVIDEVNKRNRDNIVVRKRRRLVRCIALESRLVCLDRPYSSS</sequence>
<protein>
    <submittedName>
        <fullName evidence="1">Uncharacterized protein</fullName>
    </submittedName>
</protein>
<proteinExistence type="predicted"/>
<organism evidence="1 2">
    <name type="scientific">Fragilariopsis cylindrus CCMP1102</name>
    <dbReference type="NCBI Taxonomy" id="635003"/>
    <lineage>
        <taxon>Eukaryota</taxon>
        <taxon>Sar</taxon>
        <taxon>Stramenopiles</taxon>
        <taxon>Ochrophyta</taxon>
        <taxon>Bacillariophyta</taxon>
        <taxon>Bacillariophyceae</taxon>
        <taxon>Bacillariophycidae</taxon>
        <taxon>Bacillariales</taxon>
        <taxon>Bacillariaceae</taxon>
        <taxon>Fragilariopsis</taxon>
    </lineage>
</organism>
<accession>A0A1E7EWD8</accession>
<dbReference type="AlphaFoldDB" id="A0A1E7EWD8"/>
<keyword evidence="2" id="KW-1185">Reference proteome</keyword>
<name>A0A1E7EWD8_9STRA</name>
<gene>
    <name evidence="1" type="ORF">FRACYDRAFT_247789</name>
</gene>
<reference evidence="1 2" key="1">
    <citation type="submission" date="2016-09" db="EMBL/GenBank/DDBJ databases">
        <title>Extensive genetic diversity and differential bi-allelic expression allows diatom success in the polar Southern Ocean.</title>
        <authorList>
            <consortium name="DOE Joint Genome Institute"/>
            <person name="Mock T."/>
            <person name="Otillar R.P."/>
            <person name="Strauss J."/>
            <person name="Dupont C."/>
            <person name="Frickenhaus S."/>
            <person name="Maumus F."/>
            <person name="Mcmullan M."/>
            <person name="Sanges R."/>
            <person name="Schmutz J."/>
            <person name="Toseland A."/>
            <person name="Valas R."/>
            <person name="Veluchamy A."/>
            <person name="Ward B.J."/>
            <person name="Allen A."/>
            <person name="Barry K."/>
            <person name="Falciatore A."/>
            <person name="Ferrante M."/>
            <person name="Fortunato A.E."/>
            <person name="Gloeckner G."/>
            <person name="Gruber A."/>
            <person name="Hipkin R."/>
            <person name="Janech M."/>
            <person name="Kroth P."/>
            <person name="Leese F."/>
            <person name="Lindquist E."/>
            <person name="Lyon B.R."/>
            <person name="Martin J."/>
            <person name="Mayer C."/>
            <person name="Parker M."/>
            <person name="Quesneville H."/>
            <person name="Raymond J."/>
            <person name="Uhlig C."/>
            <person name="Valentin K.U."/>
            <person name="Worden A.Z."/>
            <person name="Armbrust E.V."/>
            <person name="Bowler C."/>
            <person name="Green B."/>
            <person name="Moulton V."/>
            <person name="Van Oosterhout C."/>
            <person name="Grigoriev I."/>
        </authorList>
    </citation>
    <scope>NUCLEOTIDE SEQUENCE [LARGE SCALE GENOMIC DNA]</scope>
    <source>
        <strain evidence="1 2">CCMP1102</strain>
    </source>
</reference>
<evidence type="ECO:0000313" key="2">
    <source>
        <dbReference type="Proteomes" id="UP000095751"/>
    </source>
</evidence>
<dbReference type="KEGG" id="fcy:FRACYDRAFT_247789"/>
<evidence type="ECO:0000313" key="1">
    <source>
        <dbReference type="EMBL" id="OEU10176.1"/>
    </source>
</evidence>